<evidence type="ECO:0000313" key="3">
    <source>
        <dbReference type="Proteomes" id="UP001168877"/>
    </source>
</evidence>
<reference evidence="2" key="2">
    <citation type="submission" date="2023-06" db="EMBL/GenBank/DDBJ databases">
        <authorList>
            <person name="Swenson N.G."/>
            <person name="Wegrzyn J.L."/>
            <person name="Mcevoy S.L."/>
        </authorList>
    </citation>
    <scope>NUCLEOTIDE SEQUENCE</scope>
    <source>
        <strain evidence="2">NS2018</strain>
        <tissue evidence="2">Leaf</tissue>
    </source>
</reference>
<organism evidence="2 3">
    <name type="scientific">Acer saccharum</name>
    <name type="common">Sugar maple</name>
    <dbReference type="NCBI Taxonomy" id="4024"/>
    <lineage>
        <taxon>Eukaryota</taxon>
        <taxon>Viridiplantae</taxon>
        <taxon>Streptophyta</taxon>
        <taxon>Embryophyta</taxon>
        <taxon>Tracheophyta</taxon>
        <taxon>Spermatophyta</taxon>
        <taxon>Magnoliopsida</taxon>
        <taxon>eudicotyledons</taxon>
        <taxon>Gunneridae</taxon>
        <taxon>Pentapetalae</taxon>
        <taxon>rosids</taxon>
        <taxon>malvids</taxon>
        <taxon>Sapindales</taxon>
        <taxon>Sapindaceae</taxon>
        <taxon>Hippocastanoideae</taxon>
        <taxon>Acereae</taxon>
        <taxon>Acer</taxon>
    </lineage>
</organism>
<keyword evidence="3" id="KW-1185">Reference proteome</keyword>
<gene>
    <name evidence="1" type="ORF">LWI29_009645</name>
    <name evidence="2" type="ORF">LWI29_018512</name>
</gene>
<dbReference type="Proteomes" id="UP001168877">
    <property type="component" value="Unassembled WGS sequence"/>
</dbReference>
<evidence type="ECO:0000313" key="1">
    <source>
        <dbReference type="EMBL" id="KAK0591879.1"/>
    </source>
</evidence>
<name>A0AA39SK30_ACESA</name>
<evidence type="ECO:0000313" key="2">
    <source>
        <dbReference type="EMBL" id="KAK0592403.1"/>
    </source>
</evidence>
<dbReference type="EMBL" id="JAUESC010000380">
    <property type="protein sequence ID" value="KAK0592403.1"/>
    <property type="molecule type" value="Genomic_DNA"/>
</dbReference>
<proteinExistence type="predicted"/>
<sequence>MVEVSNYREEAIDKLYGIGGNCKMNSVTLSVSSLSPFFSLSLSKWGSIVKLSDFSGFITLSIPVAVDHTMLNQLLLGLLLID</sequence>
<protein>
    <submittedName>
        <fullName evidence="2">Uncharacterized protein</fullName>
    </submittedName>
</protein>
<dbReference type="AlphaFoldDB" id="A0AA39SK30"/>
<dbReference type="EMBL" id="JAUESC010000380">
    <property type="protein sequence ID" value="KAK0591879.1"/>
    <property type="molecule type" value="Genomic_DNA"/>
</dbReference>
<reference evidence="2" key="1">
    <citation type="journal article" date="2022" name="Plant J.">
        <title>Strategies of tolerance reflected in two North American maple genomes.</title>
        <authorList>
            <person name="McEvoy S.L."/>
            <person name="Sezen U.U."/>
            <person name="Trouern-Trend A."/>
            <person name="McMahon S.M."/>
            <person name="Schaberg P.G."/>
            <person name="Yang J."/>
            <person name="Wegrzyn J.L."/>
            <person name="Swenson N.G."/>
        </authorList>
    </citation>
    <scope>NUCLEOTIDE SEQUENCE</scope>
    <source>
        <strain evidence="2">NS2018</strain>
    </source>
</reference>
<comment type="caution">
    <text evidence="2">The sequence shown here is derived from an EMBL/GenBank/DDBJ whole genome shotgun (WGS) entry which is preliminary data.</text>
</comment>
<accession>A0AA39SK30</accession>